<protein>
    <submittedName>
        <fullName evidence="1">Uncharacterized protein</fullName>
    </submittedName>
</protein>
<name>A0ABD0UNM8_DENTH</name>
<dbReference type="Proteomes" id="UP001552299">
    <property type="component" value="Unassembled WGS sequence"/>
</dbReference>
<dbReference type="AlphaFoldDB" id="A0ABD0UNM8"/>
<reference evidence="1 2" key="1">
    <citation type="journal article" date="2024" name="Plant Biotechnol. J.">
        <title>Dendrobium thyrsiflorum genome and its molecular insights into genes involved in important horticultural traits.</title>
        <authorList>
            <person name="Chen B."/>
            <person name="Wang J.Y."/>
            <person name="Zheng P.J."/>
            <person name="Li K.L."/>
            <person name="Liang Y.M."/>
            <person name="Chen X.F."/>
            <person name="Zhang C."/>
            <person name="Zhao X."/>
            <person name="He X."/>
            <person name="Zhang G.Q."/>
            <person name="Liu Z.J."/>
            <person name="Xu Q."/>
        </authorList>
    </citation>
    <scope>NUCLEOTIDE SEQUENCE [LARGE SCALE GENOMIC DNA]</scope>
    <source>
        <strain evidence="1">GZMU011</strain>
    </source>
</reference>
<proteinExistence type="predicted"/>
<dbReference type="EMBL" id="JANQDX010000012">
    <property type="protein sequence ID" value="KAL0914251.1"/>
    <property type="molecule type" value="Genomic_DNA"/>
</dbReference>
<gene>
    <name evidence="1" type="ORF">M5K25_014577</name>
</gene>
<organism evidence="1 2">
    <name type="scientific">Dendrobium thyrsiflorum</name>
    <name type="common">Pinecone-like raceme dendrobium</name>
    <name type="synonym">Orchid</name>
    <dbReference type="NCBI Taxonomy" id="117978"/>
    <lineage>
        <taxon>Eukaryota</taxon>
        <taxon>Viridiplantae</taxon>
        <taxon>Streptophyta</taxon>
        <taxon>Embryophyta</taxon>
        <taxon>Tracheophyta</taxon>
        <taxon>Spermatophyta</taxon>
        <taxon>Magnoliopsida</taxon>
        <taxon>Liliopsida</taxon>
        <taxon>Asparagales</taxon>
        <taxon>Orchidaceae</taxon>
        <taxon>Epidendroideae</taxon>
        <taxon>Malaxideae</taxon>
        <taxon>Dendrobiinae</taxon>
        <taxon>Dendrobium</taxon>
    </lineage>
</organism>
<evidence type="ECO:0000313" key="2">
    <source>
        <dbReference type="Proteomes" id="UP001552299"/>
    </source>
</evidence>
<keyword evidence="2" id="KW-1185">Reference proteome</keyword>
<comment type="caution">
    <text evidence="1">The sequence shown here is derived from an EMBL/GenBank/DDBJ whole genome shotgun (WGS) entry which is preliminary data.</text>
</comment>
<sequence>MRRTPLQKWRNCASEARLTLCEVKYDAEIELHVGDYGTVVVHSEGGSIRDIESHDSDKQDFLLVQGDSGRSFKHDFGGQSTQMWNTRATIQFDGLQFPASTARVAVVPVYDMDSDGLSGSPFLLKLLHDARICQHRYLLLLLKNPHRRISVFERLSQLEAPTTKMVVVGGRIFVVSTNTTTRRQIRNKNAELRSSATIPRTPIKPVGPRARSNHFHPEWVYMLEVGEKK</sequence>
<accession>A0ABD0UNM8</accession>
<evidence type="ECO:0000313" key="1">
    <source>
        <dbReference type="EMBL" id="KAL0914251.1"/>
    </source>
</evidence>